<evidence type="ECO:0000313" key="4">
    <source>
        <dbReference type="EMBL" id="MFB9624979.1"/>
    </source>
</evidence>
<proteinExistence type="predicted"/>
<dbReference type="InterPro" id="IPR003542">
    <property type="entry name" value="Enbac_synth_compD-like"/>
</dbReference>
<dbReference type="InterPro" id="IPR041354">
    <property type="entry name" value="4PPT_N"/>
</dbReference>
<evidence type="ECO:0000313" key="5">
    <source>
        <dbReference type="Proteomes" id="UP001589532"/>
    </source>
</evidence>
<keyword evidence="1 4" id="KW-0808">Transferase</keyword>
<protein>
    <submittedName>
        <fullName evidence="4">4'-phosphopantetheinyl transferase</fullName>
    </submittedName>
</protein>
<sequence length="232" mass="25660">MIESILPPYVVSSDTTEDELEGSLFPEEEAMISKAVGKRRKEFTTARICARRAIRLLGRQPTPILSGQSGEPLWPRGLIGSVTHCAGYRGVVVATQVEAAAIGIDAEPNKELPMGVLEAIALPQEERMVRELSEQRPDVRWDRLLFCTKESVYKAWFPLARRWLGFHDVLVDIRPGGTFEARLQVPGPLLNRHRLTGFSGRWLAGDGLILTAIVMPSSIYTPARQGLMAVAS</sequence>
<organism evidence="4 5">
    <name type="scientific">Nonomuraea helvata</name>
    <dbReference type="NCBI Taxonomy" id="37484"/>
    <lineage>
        <taxon>Bacteria</taxon>
        <taxon>Bacillati</taxon>
        <taxon>Actinomycetota</taxon>
        <taxon>Actinomycetes</taxon>
        <taxon>Streptosporangiales</taxon>
        <taxon>Streptosporangiaceae</taxon>
        <taxon>Nonomuraea</taxon>
    </lineage>
</organism>
<dbReference type="Pfam" id="PF17837">
    <property type="entry name" value="4PPT_N"/>
    <property type="match status" value="1"/>
</dbReference>
<dbReference type="RefSeq" id="WP_344986221.1">
    <property type="nucleotide sequence ID" value="NZ_BAAAXV010000001.1"/>
</dbReference>
<name>A0ABV5RZY6_9ACTN</name>
<dbReference type="Proteomes" id="UP001589532">
    <property type="component" value="Unassembled WGS sequence"/>
</dbReference>
<dbReference type="GO" id="GO:0016740">
    <property type="term" value="F:transferase activity"/>
    <property type="evidence" value="ECO:0007669"/>
    <property type="project" value="UniProtKB-KW"/>
</dbReference>
<evidence type="ECO:0000259" key="3">
    <source>
        <dbReference type="Pfam" id="PF17837"/>
    </source>
</evidence>
<dbReference type="PANTHER" id="PTHR38096">
    <property type="entry name" value="ENTEROBACTIN SYNTHASE COMPONENT D"/>
    <property type="match status" value="1"/>
</dbReference>
<dbReference type="EMBL" id="JBHMBW010000014">
    <property type="protein sequence ID" value="MFB9624979.1"/>
    <property type="molecule type" value="Genomic_DNA"/>
</dbReference>
<evidence type="ECO:0000259" key="2">
    <source>
        <dbReference type="Pfam" id="PF01648"/>
    </source>
</evidence>
<feature type="domain" description="4'-phosphopantetheinyl transferase" evidence="2">
    <location>
        <begin position="101"/>
        <end position="184"/>
    </location>
</feature>
<reference evidence="4 5" key="1">
    <citation type="submission" date="2024-09" db="EMBL/GenBank/DDBJ databases">
        <authorList>
            <person name="Sun Q."/>
            <person name="Mori K."/>
        </authorList>
    </citation>
    <scope>NUCLEOTIDE SEQUENCE [LARGE SCALE GENOMIC DNA]</scope>
    <source>
        <strain evidence="4 5">JCM 3143</strain>
    </source>
</reference>
<dbReference type="PRINTS" id="PR01399">
    <property type="entry name" value="ENTSNTHTASED"/>
</dbReference>
<dbReference type="InterPro" id="IPR037143">
    <property type="entry name" value="4-PPantetheinyl_Trfase_dom_sf"/>
</dbReference>
<gene>
    <name evidence="4" type="ORF">ACFFSA_17980</name>
</gene>
<comment type="caution">
    <text evidence="4">The sequence shown here is derived from an EMBL/GenBank/DDBJ whole genome shotgun (WGS) entry which is preliminary data.</text>
</comment>
<dbReference type="InterPro" id="IPR008278">
    <property type="entry name" value="4-PPantetheinyl_Trfase_dom"/>
</dbReference>
<dbReference type="PANTHER" id="PTHR38096:SF1">
    <property type="entry name" value="ENTEROBACTIN SYNTHASE COMPONENT D"/>
    <property type="match status" value="1"/>
</dbReference>
<keyword evidence="5" id="KW-1185">Reference proteome</keyword>
<accession>A0ABV5RZY6</accession>
<dbReference type="Pfam" id="PF01648">
    <property type="entry name" value="ACPS"/>
    <property type="match status" value="1"/>
</dbReference>
<feature type="domain" description="4'-phosphopantetheinyl transferase N-terminal" evidence="3">
    <location>
        <begin position="27"/>
        <end position="94"/>
    </location>
</feature>
<dbReference type="SUPFAM" id="SSF56214">
    <property type="entry name" value="4'-phosphopantetheinyl transferase"/>
    <property type="match status" value="1"/>
</dbReference>
<evidence type="ECO:0000256" key="1">
    <source>
        <dbReference type="ARBA" id="ARBA00022679"/>
    </source>
</evidence>